<proteinExistence type="inferred from homology"/>
<dbReference type="PANTHER" id="PTHR34218">
    <property type="entry name" value="PEPTIDASE S45 PENICILLIN AMIDASE"/>
    <property type="match status" value="1"/>
</dbReference>
<keyword evidence="2" id="KW-0732">Signal</keyword>
<dbReference type="Gene3D" id="1.10.439.10">
    <property type="entry name" value="Penicillin Amidohydrolase, domain 1"/>
    <property type="match status" value="1"/>
</dbReference>
<dbReference type="GO" id="GO:0017000">
    <property type="term" value="P:antibiotic biosynthetic process"/>
    <property type="evidence" value="ECO:0007669"/>
    <property type="project" value="InterPro"/>
</dbReference>
<accession>A0A518DIS7</accession>
<dbReference type="Pfam" id="PF01804">
    <property type="entry name" value="Penicil_amidase"/>
    <property type="match status" value="1"/>
</dbReference>
<feature type="active site" description="Nucleophile" evidence="5">
    <location>
        <position position="214"/>
    </location>
</feature>
<feature type="binding site" evidence="6">
    <location>
        <position position="288"/>
    </location>
    <ligand>
        <name>Ca(2+)</name>
        <dbReference type="ChEBI" id="CHEBI:29108"/>
    </ligand>
</feature>
<name>A0A518DIS7_9BACT</name>
<keyword evidence="6" id="KW-0106">Calcium</keyword>
<dbReference type="GO" id="GO:0016811">
    <property type="term" value="F:hydrolase activity, acting on carbon-nitrogen (but not peptide) bonds, in linear amides"/>
    <property type="evidence" value="ECO:0007669"/>
    <property type="project" value="InterPro"/>
</dbReference>
<organism evidence="8 9">
    <name type="scientific">Pirellulimonas nuda</name>
    <dbReference type="NCBI Taxonomy" id="2528009"/>
    <lineage>
        <taxon>Bacteria</taxon>
        <taxon>Pseudomonadati</taxon>
        <taxon>Planctomycetota</taxon>
        <taxon>Planctomycetia</taxon>
        <taxon>Pirellulales</taxon>
        <taxon>Lacipirellulaceae</taxon>
        <taxon>Pirellulimonas</taxon>
    </lineage>
</organism>
<dbReference type="InterPro" id="IPR002692">
    <property type="entry name" value="S45"/>
</dbReference>
<dbReference type="Gene3D" id="1.10.1400.10">
    <property type="match status" value="1"/>
</dbReference>
<dbReference type="RefSeq" id="WP_145291420.1">
    <property type="nucleotide sequence ID" value="NZ_CP036291.1"/>
</dbReference>
<dbReference type="PANTHER" id="PTHR34218:SF3">
    <property type="entry name" value="ACYL-HOMOSERINE LACTONE ACYLASE PVDQ"/>
    <property type="match status" value="1"/>
</dbReference>
<feature type="binding site" evidence="6">
    <location>
        <position position="291"/>
    </location>
    <ligand>
        <name>Ca(2+)</name>
        <dbReference type="ChEBI" id="CHEBI:29108"/>
    </ligand>
</feature>
<dbReference type="Gene3D" id="3.60.20.10">
    <property type="entry name" value="Glutamine Phosphoribosylpyrophosphate, subunit 1, domain 1"/>
    <property type="match status" value="1"/>
</dbReference>
<comment type="cofactor">
    <cofactor evidence="6">
        <name>Ca(2+)</name>
        <dbReference type="ChEBI" id="CHEBI:29108"/>
    </cofactor>
    <text evidence="6">Binds 1 Ca(2+) ion per dimer.</text>
</comment>
<dbReference type="EC" id="3.5.1.97" evidence="8"/>
<comment type="similarity">
    <text evidence="1">Belongs to the peptidase S45 family.</text>
</comment>
<dbReference type="AlphaFoldDB" id="A0A518DIS7"/>
<dbReference type="GO" id="GO:0046872">
    <property type="term" value="F:metal ion binding"/>
    <property type="evidence" value="ECO:0007669"/>
    <property type="project" value="UniProtKB-KW"/>
</dbReference>
<evidence type="ECO:0000256" key="4">
    <source>
        <dbReference type="ARBA" id="ARBA00023145"/>
    </source>
</evidence>
<keyword evidence="6" id="KW-0479">Metal-binding</keyword>
<evidence type="ECO:0000256" key="2">
    <source>
        <dbReference type="ARBA" id="ARBA00022729"/>
    </source>
</evidence>
<keyword evidence="9" id="KW-1185">Reference proteome</keyword>
<keyword evidence="4" id="KW-0865">Zymogen</keyword>
<evidence type="ECO:0000256" key="3">
    <source>
        <dbReference type="ARBA" id="ARBA00022801"/>
    </source>
</evidence>
<evidence type="ECO:0000256" key="6">
    <source>
        <dbReference type="PIRSR" id="PIRSR001227-2"/>
    </source>
</evidence>
<dbReference type="InterPro" id="IPR043146">
    <property type="entry name" value="Penicillin_amidase_N_B-knob"/>
</dbReference>
<feature type="region of interest" description="Disordered" evidence="7">
    <location>
        <begin position="727"/>
        <end position="746"/>
    </location>
</feature>
<dbReference type="InterPro" id="IPR014395">
    <property type="entry name" value="Pen/GL7ACA/AHL_acylase"/>
</dbReference>
<reference evidence="8 9" key="1">
    <citation type="submission" date="2019-02" db="EMBL/GenBank/DDBJ databases">
        <title>Deep-cultivation of Planctomycetes and their phenomic and genomic characterization uncovers novel biology.</title>
        <authorList>
            <person name="Wiegand S."/>
            <person name="Jogler M."/>
            <person name="Boedeker C."/>
            <person name="Pinto D."/>
            <person name="Vollmers J."/>
            <person name="Rivas-Marin E."/>
            <person name="Kohn T."/>
            <person name="Peeters S.H."/>
            <person name="Heuer A."/>
            <person name="Rast P."/>
            <person name="Oberbeckmann S."/>
            <person name="Bunk B."/>
            <person name="Jeske O."/>
            <person name="Meyerdierks A."/>
            <person name="Storesund J.E."/>
            <person name="Kallscheuer N."/>
            <person name="Luecker S."/>
            <person name="Lage O.M."/>
            <person name="Pohl T."/>
            <person name="Merkel B.J."/>
            <person name="Hornburger P."/>
            <person name="Mueller R.-W."/>
            <person name="Bruemmer F."/>
            <person name="Labrenz M."/>
            <person name="Spormann A.M."/>
            <person name="Op den Camp H."/>
            <person name="Overmann J."/>
            <person name="Amann R."/>
            <person name="Jetten M.S.M."/>
            <person name="Mascher T."/>
            <person name="Medema M.H."/>
            <person name="Devos D.P."/>
            <person name="Kaster A.-K."/>
            <person name="Ovreas L."/>
            <person name="Rohde M."/>
            <person name="Galperin M.Y."/>
            <person name="Jogler C."/>
        </authorList>
    </citation>
    <scope>NUCLEOTIDE SEQUENCE [LARGE SCALE GENOMIC DNA]</scope>
    <source>
        <strain evidence="8 9">Pla175</strain>
    </source>
</reference>
<dbReference type="InterPro" id="IPR023343">
    <property type="entry name" value="Penicillin_amidase_dom1"/>
</dbReference>
<gene>
    <name evidence="8" type="primary">quiP</name>
    <name evidence="8" type="ORF">Pla175_47960</name>
</gene>
<evidence type="ECO:0000313" key="9">
    <source>
        <dbReference type="Proteomes" id="UP000317429"/>
    </source>
</evidence>
<dbReference type="SUPFAM" id="SSF56235">
    <property type="entry name" value="N-terminal nucleophile aminohydrolases (Ntn hydrolases)"/>
    <property type="match status" value="1"/>
</dbReference>
<evidence type="ECO:0000256" key="5">
    <source>
        <dbReference type="PIRSR" id="PIRSR001227-1"/>
    </source>
</evidence>
<protein>
    <submittedName>
        <fullName evidence="8">Acyl-homoserine lactone acylase QuiP</fullName>
        <ecNumber evidence="8">3.5.1.97</ecNumber>
    </submittedName>
</protein>
<dbReference type="Proteomes" id="UP000317429">
    <property type="component" value="Chromosome"/>
</dbReference>
<sequence>MEPIVPRAPRHKFTAVRDGAGVPHVEAEDWAGALYALGYLHGIDRPTQLYFARAVGSGRAAERIANRPELLEMDRFLRRAGVHRGLQQEADELAPAVLEQLGWYCDGVNDAILEIGRSLPMWVTGFTPQPWDAEAVLLIGNLLSFAGLAVGEQESERLLLELIQLAPDDQRLRELFSPYLDGIDLELLREIRITRRLSDDALELLTDLPRLAGSNAWAVSPQRSASGAALLAADPHLEVNRLPAIWYEAVLNWGEGRYAMGATLPGAPLMSVGRTPRLSWGVTYLVSDTSDFFIEDCRPGGESGWQYRRGAQWCDFKLRTETLGRKGAETEEMAVLENEVGVLMQTPPANSPGKYLSAAWVGSRPGGGRSIQTWLDVMAAADVQEAMRAVRDSPHPSLVWVFADRDGHIGKQASGWLPDRGPGRSGVVPIPAWDERNHWRGLVPSDQLPGEYDPPIGFVASANEEAYRTDGPPLHAFSLPDYRKRRICERLTELPQATLADMQALQYDVLSVQARDLLPVLLAEVEPGPLRDRLAAWDLRYDPDNEGAPLFQAFYRGVLLEVFGHEEGLGWRRMLYLSTRVGFSQLVLTAADRLLRKVTSSWWREGEKGEMIRRAAARVAVEPRQPWRAVNSFQFTNRFFGGGMTGRLLGFDSSSTAMPGCHATPFQGHLLTTATRTTTFAPSYHFVTDMGVDEAHTNLPGGPCESVFSKWYHSDVKRWTEGKYKCLSPAAPGKKNGTTDSTDDKG</sequence>
<dbReference type="PIRSF" id="PIRSF001227">
    <property type="entry name" value="Pen_acylase"/>
    <property type="match status" value="1"/>
</dbReference>
<dbReference type="OrthoDB" id="9759796at2"/>
<keyword evidence="3 8" id="KW-0378">Hydrolase</keyword>
<dbReference type="InterPro" id="IPR043147">
    <property type="entry name" value="Penicillin_amidase_A-knob"/>
</dbReference>
<evidence type="ECO:0000256" key="1">
    <source>
        <dbReference type="ARBA" id="ARBA00006586"/>
    </source>
</evidence>
<dbReference type="EMBL" id="CP036291">
    <property type="protein sequence ID" value="QDU91374.1"/>
    <property type="molecule type" value="Genomic_DNA"/>
</dbReference>
<feature type="binding site" evidence="6">
    <location>
        <position position="154"/>
    </location>
    <ligand>
        <name>Ca(2+)</name>
        <dbReference type="ChEBI" id="CHEBI:29108"/>
    </ligand>
</feature>
<dbReference type="InterPro" id="IPR029055">
    <property type="entry name" value="Ntn_hydrolases_N"/>
</dbReference>
<evidence type="ECO:0000256" key="7">
    <source>
        <dbReference type="SAM" id="MobiDB-lite"/>
    </source>
</evidence>
<dbReference type="KEGG" id="pnd:Pla175_47960"/>
<dbReference type="Gene3D" id="2.30.120.10">
    <property type="match status" value="1"/>
</dbReference>
<evidence type="ECO:0000313" key="8">
    <source>
        <dbReference type="EMBL" id="QDU91374.1"/>
    </source>
</evidence>